<protein>
    <submittedName>
        <fullName evidence="3">Uncharacterized protein</fullName>
    </submittedName>
</protein>
<name>A0A914Z881_9BILA</name>
<dbReference type="AlphaFoldDB" id="A0A914Z881"/>
<dbReference type="Proteomes" id="UP000887577">
    <property type="component" value="Unplaced"/>
</dbReference>
<reference evidence="3" key="1">
    <citation type="submission" date="2022-11" db="UniProtKB">
        <authorList>
            <consortium name="WormBaseParasite"/>
        </authorList>
    </citation>
    <scope>IDENTIFICATION</scope>
</reference>
<sequence>MHFRRNFSAADYDKENEKFESENTLMKNYNEKLEQGIKNDRIIYEAERDGLNAIISTLKKENEDLIQTIKDKENEALQMIDNHNMQIRKCNDEMEDERKIVTNKINGFKSTINDLIKKVGVL</sequence>
<dbReference type="WBParaSite" id="PSU_v2.g8888.t1">
    <property type="protein sequence ID" value="PSU_v2.g8888.t1"/>
    <property type="gene ID" value="PSU_v2.g8888"/>
</dbReference>
<feature type="coiled-coil region" evidence="1">
    <location>
        <begin position="12"/>
        <end position="100"/>
    </location>
</feature>
<evidence type="ECO:0000313" key="3">
    <source>
        <dbReference type="WBParaSite" id="PSU_v2.g8888.t1"/>
    </source>
</evidence>
<keyword evidence="1" id="KW-0175">Coiled coil</keyword>
<evidence type="ECO:0000256" key="1">
    <source>
        <dbReference type="SAM" id="Coils"/>
    </source>
</evidence>
<proteinExistence type="predicted"/>
<keyword evidence="2" id="KW-1185">Reference proteome</keyword>
<organism evidence="2 3">
    <name type="scientific">Panagrolaimus superbus</name>
    <dbReference type="NCBI Taxonomy" id="310955"/>
    <lineage>
        <taxon>Eukaryota</taxon>
        <taxon>Metazoa</taxon>
        <taxon>Ecdysozoa</taxon>
        <taxon>Nematoda</taxon>
        <taxon>Chromadorea</taxon>
        <taxon>Rhabditida</taxon>
        <taxon>Tylenchina</taxon>
        <taxon>Panagrolaimomorpha</taxon>
        <taxon>Panagrolaimoidea</taxon>
        <taxon>Panagrolaimidae</taxon>
        <taxon>Panagrolaimus</taxon>
    </lineage>
</organism>
<evidence type="ECO:0000313" key="2">
    <source>
        <dbReference type="Proteomes" id="UP000887577"/>
    </source>
</evidence>
<accession>A0A914Z881</accession>